<evidence type="ECO:0000259" key="10">
    <source>
        <dbReference type="PROSITE" id="PS50263"/>
    </source>
</evidence>
<feature type="domain" description="CN hydrolase" evidence="10">
    <location>
        <begin position="244"/>
        <end position="492"/>
    </location>
</feature>
<comment type="pathway">
    <text evidence="9">Protein modification; lipoprotein biosynthesis (N-acyl transfer).</text>
</comment>
<protein>
    <recommendedName>
        <fullName evidence="9">Apolipoprotein N-acyltransferase</fullName>
        <shortName evidence="9">ALP N-acyltransferase</shortName>
        <ecNumber evidence="9">2.3.1.269</ecNumber>
    </recommendedName>
</protein>
<name>G2KPE8_MICAA</name>
<keyword evidence="5 9" id="KW-0812">Transmembrane</keyword>
<keyword evidence="12" id="KW-1185">Reference proteome</keyword>
<dbReference type="SUPFAM" id="SSF56317">
    <property type="entry name" value="Carbon-nitrogen hydrolase"/>
    <property type="match status" value="1"/>
</dbReference>
<dbReference type="InterPro" id="IPR004563">
    <property type="entry name" value="Apolipo_AcylTrfase"/>
</dbReference>
<keyword evidence="3 9" id="KW-1003">Cell membrane</keyword>
<gene>
    <name evidence="9 11" type="primary">lnt</name>
    <name evidence="11" type="ordered locus">MICA_1120</name>
</gene>
<feature type="transmembrane region" description="Helical" evidence="9">
    <location>
        <begin position="172"/>
        <end position="197"/>
    </location>
</feature>
<dbReference type="HOGENOM" id="CLU_019563_3_1_5"/>
<evidence type="ECO:0000313" key="11">
    <source>
        <dbReference type="EMBL" id="AEP09448.1"/>
    </source>
</evidence>
<keyword evidence="9" id="KW-0997">Cell inner membrane</keyword>
<dbReference type="InterPro" id="IPR003010">
    <property type="entry name" value="C-N_Hydrolase"/>
</dbReference>
<comment type="similarity">
    <text evidence="2 9">Belongs to the CN hydrolase family. Apolipoprotein N-acyltransferase subfamily.</text>
</comment>
<keyword evidence="8 9" id="KW-0012">Acyltransferase</keyword>
<dbReference type="PANTHER" id="PTHR38686:SF1">
    <property type="entry name" value="APOLIPOPROTEIN N-ACYLTRANSFERASE"/>
    <property type="match status" value="1"/>
</dbReference>
<evidence type="ECO:0000256" key="1">
    <source>
        <dbReference type="ARBA" id="ARBA00004651"/>
    </source>
</evidence>
<dbReference type="PANTHER" id="PTHR38686">
    <property type="entry name" value="APOLIPOPROTEIN N-ACYLTRANSFERASE"/>
    <property type="match status" value="1"/>
</dbReference>
<dbReference type="Proteomes" id="UP000009286">
    <property type="component" value="Chromosome"/>
</dbReference>
<keyword evidence="4 9" id="KW-0808">Transferase</keyword>
<dbReference type="CDD" id="cd07571">
    <property type="entry name" value="ALP_N-acyl_transferase"/>
    <property type="match status" value="1"/>
</dbReference>
<evidence type="ECO:0000256" key="8">
    <source>
        <dbReference type="ARBA" id="ARBA00023315"/>
    </source>
</evidence>
<dbReference type="eggNOG" id="COG0815">
    <property type="taxonomic scope" value="Bacteria"/>
</dbReference>
<evidence type="ECO:0000313" key="12">
    <source>
        <dbReference type="Proteomes" id="UP000009286"/>
    </source>
</evidence>
<dbReference type="KEGG" id="mai:MICA_1120"/>
<evidence type="ECO:0000256" key="2">
    <source>
        <dbReference type="ARBA" id="ARBA00010065"/>
    </source>
</evidence>
<evidence type="ECO:0000256" key="6">
    <source>
        <dbReference type="ARBA" id="ARBA00022989"/>
    </source>
</evidence>
<dbReference type="Gene3D" id="3.60.110.10">
    <property type="entry name" value="Carbon-nitrogen hydrolase"/>
    <property type="match status" value="1"/>
</dbReference>
<feature type="transmembrane region" description="Helical" evidence="9">
    <location>
        <begin position="12"/>
        <end position="34"/>
    </location>
</feature>
<dbReference type="EMBL" id="CP002382">
    <property type="protein sequence ID" value="AEP09448.1"/>
    <property type="molecule type" value="Genomic_DNA"/>
</dbReference>
<dbReference type="Pfam" id="PF20154">
    <property type="entry name" value="LNT_N"/>
    <property type="match status" value="1"/>
</dbReference>
<dbReference type="AlphaFoldDB" id="G2KPE8"/>
<dbReference type="UniPathway" id="UPA00666"/>
<dbReference type="NCBIfam" id="TIGR00546">
    <property type="entry name" value="lnt"/>
    <property type="match status" value="1"/>
</dbReference>
<organism evidence="11 12">
    <name type="scientific">Micavibrio aeruginosavorus (strain ARL-13)</name>
    <dbReference type="NCBI Taxonomy" id="856793"/>
    <lineage>
        <taxon>Bacteria</taxon>
        <taxon>Pseudomonadati</taxon>
        <taxon>Bdellovibrionota</taxon>
        <taxon>Bdellovibrionia</taxon>
        <taxon>Bdellovibrionales</taxon>
        <taxon>Pseudobdellovibrionaceae</taxon>
        <taxon>Micavibrio</taxon>
    </lineage>
</organism>
<dbReference type="GO" id="GO:0016410">
    <property type="term" value="F:N-acyltransferase activity"/>
    <property type="evidence" value="ECO:0007669"/>
    <property type="project" value="UniProtKB-UniRule"/>
</dbReference>
<evidence type="ECO:0000256" key="7">
    <source>
        <dbReference type="ARBA" id="ARBA00023136"/>
    </source>
</evidence>
<feature type="transmembrane region" description="Helical" evidence="9">
    <location>
        <begin position="204"/>
        <end position="223"/>
    </location>
</feature>
<dbReference type="InterPro" id="IPR045378">
    <property type="entry name" value="LNT_N"/>
</dbReference>
<proteinExistence type="inferred from homology"/>
<comment type="catalytic activity">
    <reaction evidence="9">
        <text>N-terminal S-1,2-diacyl-sn-glyceryl-L-cysteinyl-[lipoprotein] + a glycerophospholipid = N-acyl-S-1,2-diacyl-sn-glyceryl-L-cysteinyl-[lipoprotein] + a 2-acyl-sn-glycero-3-phospholipid + H(+)</text>
        <dbReference type="Rhea" id="RHEA:48228"/>
        <dbReference type="Rhea" id="RHEA-COMP:14681"/>
        <dbReference type="Rhea" id="RHEA-COMP:14684"/>
        <dbReference type="ChEBI" id="CHEBI:15378"/>
        <dbReference type="ChEBI" id="CHEBI:136912"/>
        <dbReference type="ChEBI" id="CHEBI:140656"/>
        <dbReference type="ChEBI" id="CHEBI:140657"/>
        <dbReference type="ChEBI" id="CHEBI:140660"/>
        <dbReference type="EC" id="2.3.1.269"/>
    </reaction>
</comment>
<feature type="transmembrane region" description="Helical" evidence="9">
    <location>
        <begin position="40"/>
        <end position="59"/>
    </location>
</feature>
<reference evidence="11 12" key="1">
    <citation type="journal article" date="2011" name="BMC Genomics">
        <title>Genomic insights into an obligate epibiotic bacterial predator: Micavibrio aeruginosavorus ARL-13.</title>
        <authorList>
            <person name="Wang Z."/>
            <person name="Kadouri D."/>
            <person name="Wu M."/>
        </authorList>
    </citation>
    <scope>NUCLEOTIDE SEQUENCE [LARGE SCALE GENOMIC DNA]</scope>
    <source>
        <strain evidence="11 12">ARL-13</strain>
    </source>
</reference>
<dbReference type="GO" id="GO:0005886">
    <property type="term" value="C:plasma membrane"/>
    <property type="evidence" value="ECO:0007669"/>
    <property type="project" value="UniProtKB-SubCell"/>
</dbReference>
<accession>G2KPE8</accession>
<evidence type="ECO:0000256" key="3">
    <source>
        <dbReference type="ARBA" id="ARBA00022475"/>
    </source>
</evidence>
<dbReference type="OrthoDB" id="9804277at2"/>
<dbReference type="EC" id="2.3.1.269" evidence="9"/>
<comment type="function">
    <text evidence="9">Catalyzes the phospholipid dependent N-acylation of the N-terminal cysteine of apolipoprotein, the last step in lipoprotein maturation.</text>
</comment>
<dbReference type="RefSeq" id="WP_014102671.1">
    <property type="nucleotide sequence ID" value="NC_016026.1"/>
</dbReference>
<keyword evidence="7 9" id="KW-0472">Membrane</keyword>
<feature type="transmembrane region" description="Helical" evidence="9">
    <location>
        <begin position="502"/>
        <end position="521"/>
    </location>
</feature>
<evidence type="ECO:0000256" key="5">
    <source>
        <dbReference type="ARBA" id="ARBA00022692"/>
    </source>
</evidence>
<keyword evidence="6 9" id="KW-1133">Transmembrane helix</keyword>
<dbReference type="InterPro" id="IPR036526">
    <property type="entry name" value="C-N_Hydrolase_sf"/>
</dbReference>
<dbReference type="GO" id="GO:0042158">
    <property type="term" value="P:lipoprotein biosynthetic process"/>
    <property type="evidence" value="ECO:0007669"/>
    <property type="project" value="UniProtKB-UniRule"/>
</dbReference>
<dbReference type="Pfam" id="PF00795">
    <property type="entry name" value="CN_hydrolase"/>
    <property type="match status" value="1"/>
</dbReference>
<dbReference type="STRING" id="856793.MICA_1120"/>
<dbReference type="PROSITE" id="PS50263">
    <property type="entry name" value="CN_HYDROLASE"/>
    <property type="match status" value="1"/>
</dbReference>
<feature type="transmembrane region" description="Helical" evidence="9">
    <location>
        <begin position="133"/>
        <end position="152"/>
    </location>
</feature>
<feature type="transmembrane region" description="Helical" evidence="9">
    <location>
        <begin position="96"/>
        <end position="121"/>
    </location>
</feature>
<feature type="transmembrane region" description="Helical" evidence="9">
    <location>
        <begin position="66"/>
        <end position="84"/>
    </location>
</feature>
<keyword evidence="11" id="KW-0449">Lipoprotein</keyword>
<evidence type="ECO:0000256" key="9">
    <source>
        <dbReference type="HAMAP-Rule" id="MF_01148"/>
    </source>
</evidence>
<comment type="subcellular location">
    <subcellularLocation>
        <location evidence="9">Cell inner membrane</location>
        <topology evidence="9">Multi-pass membrane protein</topology>
    </subcellularLocation>
    <subcellularLocation>
        <location evidence="1">Cell membrane</location>
        <topology evidence="1">Multi-pass membrane protein</topology>
    </subcellularLocation>
</comment>
<evidence type="ECO:0000256" key="4">
    <source>
        <dbReference type="ARBA" id="ARBA00022679"/>
    </source>
</evidence>
<dbReference type="HAMAP" id="MF_01148">
    <property type="entry name" value="Lnt"/>
    <property type="match status" value="1"/>
</dbReference>
<sequence>MTLSRLHAIADRMITLPVFARAGLAWLAGSLMALTMAPTSWWPLLFPCLSLFFITLVGARTWRDAAFIGWAFGFGFFLFGLFWISNALLVPGNPFIWVWPLALVGLPMALALFTAVSAWIIWRFANLKKWDGFAFFCAVMIAGEYARGHILTGFPWNLYGYAWAGTLPMAQIAALVGPYGLSLITLAWAALPGFLMVAKPERRIVIAASLSIIITMAALYGWGAMRLHTNPTQFAENAPIIRLIQPNIPQADKWDPEKTTLNLQKLIDGLTLNPPVTDRTVVAVWPETAISTRLMSIPDVRLAIASSMKLMGSNPLLLTGILIREGNETPSYGNSLVAFDPDLQVLARFDKAHLVPFGEYMPLQSILSITPLVQFSGFTPGPGPQTLTLPGFESAVPPFSPLVCYEIIFPGAVTDANHRPAWIVNVTNDGWYGNSPGPYQHLAQTMFRAIEEGLPIVRSANNGISAIIDPYGRILTQIPYDKPGSVDVILPTKSPETPFYVAWRYLPVIFLLILIILCCAIRCRL</sequence>